<feature type="region of interest" description="Disordered" evidence="1">
    <location>
        <begin position="1"/>
        <end position="53"/>
    </location>
</feature>
<organism evidence="2 3">
    <name type="scientific">Rhizoctonia solani</name>
    <dbReference type="NCBI Taxonomy" id="456999"/>
    <lineage>
        <taxon>Eukaryota</taxon>
        <taxon>Fungi</taxon>
        <taxon>Dikarya</taxon>
        <taxon>Basidiomycota</taxon>
        <taxon>Agaricomycotina</taxon>
        <taxon>Agaricomycetes</taxon>
        <taxon>Cantharellales</taxon>
        <taxon>Ceratobasidiaceae</taxon>
        <taxon>Rhizoctonia</taxon>
    </lineage>
</organism>
<sequence length="342" mass="38973">MPYDVSALQRLRGANDLRPPLQEGREARRERRQRESESPEPENGEGEQRLDKRPRLIVLSAKKGTTDEYGVAARQITRLVDMCWEPRSAINAGIALLVLDDDAARVELATASTEKKLLYTIFFTLCDLLPGLRDSVDWDDIRSRLDNGKTAAKTEDNRTFKTQIPKWHTWDPLLSLNKNERGLQHMECARLLCPITVDWDDLEARRRFLIENVPPQTAEEWPACLYDGKPDPNDLFKGLMRSTLFVNAVRGVVLPPSVVDAFNSKHAPDHRSNRRTKADTYKIQTVTPGLLAYVAVLLRYSLSSETIFVDHGGSFSYVHFYNDIAGYLNDPQCKDQTKELME</sequence>
<dbReference type="Proteomes" id="UP000044841">
    <property type="component" value="Unassembled WGS sequence"/>
</dbReference>
<proteinExistence type="predicted"/>
<keyword evidence="3" id="KW-1185">Reference proteome</keyword>
<name>A0A0K6GF15_9AGAM</name>
<gene>
    <name evidence="2" type="ORF">RSOLAG22IIIB_12623</name>
</gene>
<reference evidence="2 3" key="1">
    <citation type="submission" date="2015-07" db="EMBL/GenBank/DDBJ databases">
        <authorList>
            <person name="Noorani M."/>
        </authorList>
    </citation>
    <scope>NUCLEOTIDE SEQUENCE [LARGE SCALE GENOMIC DNA]</scope>
    <source>
        <strain evidence="2">BBA 69670</strain>
    </source>
</reference>
<dbReference type="InterPro" id="IPR046521">
    <property type="entry name" value="DUF6698"/>
</dbReference>
<evidence type="ECO:0000256" key="1">
    <source>
        <dbReference type="SAM" id="MobiDB-lite"/>
    </source>
</evidence>
<evidence type="ECO:0000313" key="2">
    <source>
        <dbReference type="EMBL" id="CUA77218.1"/>
    </source>
</evidence>
<evidence type="ECO:0000313" key="3">
    <source>
        <dbReference type="Proteomes" id="UP000044841"/>
    </source>
</evidence>
<dbReference type="AlphaFoldDB" id="A0A0K6GF15"/>
<feature type="compositionally biased region" description="Basic and acidic residues" evidence="1">
    <location>
        <begin position="23"/>
        <end position="37"/>
    </location>
</feature>
<accession>A0A0K6GF15</accession>
<dbReference type="Pfam" id="PF20414">
    <property type="entry name" value="DUF6698"/>
    <property type="match status" value="1"/>
</dbReference>
<dbReference type="EMBL" id="CYGV01001799">
    <property type="protein sequence ID" value="CUA77218.1"/>
    <property type="molecule type" value="Genomic_DNA"/>
</dbReference>
<protein>
    <submittedName>
        <fullName evidence="2">Uncharacterized protein</fullName>
    </submittedName>
</protein>